<keyword evidence="1" id="KW-1133">Transmembrane helix</keyword>
<dbReference type="EMBL" id="FR824302">
    <property type="protein sequence ID" value="CCA24757.1"/>
    <property type="molecule type" value="Genomic_DNA"/>
</dbReference>
<accession>F0WTR4</accession>
<sequence length="63" mass="7341">MFWVVQTSVCTMLADEFLSMVIWSSVCIAHFCVDIWCKHFLFQDLATGRSGTQINRSRILKIR</sequence>
<reference evidence="2" key="2">
    <citation type="submission" date="2011-02" db="EMBL/GenBank/DDBJ databases">
        <authorList>
            <person name="MacLean D."/>
        </authorList>
    </citation>
    <scope>NUCLEOTIDE SEQUENCE</scope>
</reference>
<dbReference type="HOGENOM" id="CLU_2890447_0_0_1"/>
<dbReference type="AlphaFoldDB" id="F0WTR4"/>
<evidence type="ECO:0000256" key="1">
    <source>
        <dbReference type="SAM" id="Phobius"/>
    </source>
</evidence>
<name>F0WTR4_9STRA</name>
<proteinExistence type="predicted"/>
<protein>
    <submittedName>
        <fullName evidence="2">AlNc14C257G9739 protein</fullName>
    </submittedName>
</protein>
<gene>
    <name evidence="2" type="primary">AlNc14C257G9739</name>
    <name evidence="2" type="ORF">ALNC14_109010</name>
</gene>
<feature type="transmembrane region" description="Helical" evidence="1">
    <location>
        <begin position="20"/>
        <end position="37"/>
    </location>
</feature>
<keyword evidence="1" id="KW-0472">Membrane</keyword>
<organism evidence="2">
    <name type="scientific">Albugo laibachii Nc14</name>
    <dbReference type="NCBI Taxonomy" id="890382"/>
    <lineage>
        <taxon>Eukaryota</taxon>
        <taxon>Sar</taxon>
        <taxon>Stramenopiles</taxon>
        <taxon>Oomycota</taxon>
        <taxon>Peronosporomycetes</taxon>
        <taxon>Albuginales</taxon>
        <taxon>Albuginaceae</taxon>
        <taxon>Albugo</taxon>
    </lineage>
</organism>
<keyword evidence="1" id="KW-0812">Transmembrane</keyword>
<reference evidence="2" key="1">
    <citation type="journal article" date="2011" name="PLoS Biol.">
        <title>Gene gain and loss during evolution of obligate parasitism in the white rust pathogen of Arabidopsis thaliana.</title>
        <authorList>
            <person name="Kemen E."/>
            <person name="Gardiner A."/>
            <person name="Schultz-Larsen T."/>
            <person name="Kemen A.C."/>
            <person name="Balmuth A.L."/>
            <person name="Robert-Seilaniantz A."/>
            <person name="Bailey K."/>
            <person name="Holub E."/>
            <person name="Studholme D.J."/>
            <person name="Maclean D."/>
            <person name="Jones J.D."/>
        </authorList>
    </citation>
    <scope>NUCLEOTIDE SEQUENCE</scope>
</reference>
<evidence type="ECO:0000313" key="2">
    <source>
        <dbReference type="EMBL" id="CCA24757.1"/>
    </source>
</evidence>